<gene>
    <name evidence="14" type="ORF">B0J15DRAFT_481218</name>
</gene>
<name>A0A9P9L1E9_FUSSL</name>
<dbReference type="EMBL" id="JAGTJS010000003">
    <property type="protein sequence ID" value="KAH7272210.1"/>
    <property type="molecule type" value="Genomic_DNA"/>
</dbReference>
<evidence type="ECO:0000256" key="12">
    <source>
        <dbReference type="ARBA" id="ARBA00047990"/>
    </source>
</evidence>
<dbReference type="InterPro" id="IPR036524">
    <property type="entry name" value="Frataxin/CyaY_sf"/>
</dbReference>
<dbReference type="GO" id="GO:0051537">
    <property type="term" value="F:2 iron, 2 sulfur cluster binding"/>
    <property type="evidence" value="ECO:0007669"/>
    <property type="project" value="TreeGrafter"/>
</dbReference>
<dbReference type="GO" id="GO:0005739">
    <property type="term" value="C:mitochondrion"/>
    <property type="evidence" value="ECO:0007669"/>
    <property type="project" value="UniProtKB-SubCell"/>
</dbReference>
<evidence type="ECO:0000256" key="10">
    <source>
        <dbReference type="ARBA" id="ARBA00023065"/>
    </source>
</evidence>
<evidence type="ECO:0000256" key="4">
    <source>
        <dbReference type="ARBA" id="ARBA00022434"/>
    </source>
</evidence>
<dbReference type="SUPFAM" id="SSF55387">
    <property type="entry name" value="Frataxin/Nqo15-like"/>
    <property type="match status" value="1"/>
</dbReference>
<evidence type="ECO:0000256" key="1">
    <source>
        <dbReference type="ARBA" id="ARBA00004173"/>
    </source>
</evidence>
<dbReference type="GO" id="GO:0008198">
    <property type="term" value="F:ferrous iron binding"/>
    <property type="evidence" value="ECO:0007669"/>
    <property type="project" value="TreeGrafter"/>
</dbReference>
<dbReference type="NCBIfam" id="TIGR03421">
    <property type="entry name" value="FeS_CyaY"/>
    <property type="match status" value="1"/>
</dbReference>
<keyword evidence="7" id="KW-0809">Transit peptide</keyword>
<keyword evidence="15" id="KW-1185">Reference proteome</keyword>
<evidence type="ECO:0000256" key="13">
    <source>
        <dbReference type="SAM" id="MobiDB-lite"/>
    </source>
</evidence>
<dbReference type="Proteomes" id="UP000736672">
    <property type="component" value="Unassembled WGS sequence"/>
</dbReference>
<keyword evidence="5" id="KW-0813">Transport</keyword>
<reference evidence="14" key="1">
    <citation type="journal article" date="2021" name="Nat. Commun.">
        <title>Genetic determinants of endophytism in the Arabidopsis root mycobiome.</title>
        <authorList>
            <person name="Mesny F."/>
            <person name="Miyauchi S."/>
            <person name="Thiergart T."/>
            <person name="Pickel B."/>
            <person name="Atanasova L."/>
            <person name="Karlsson M."/>
            <person name="Huettel B."/>
            <person name="Barry K.W."/>
            <person name="Haridas S."/>
            <person name="Chen C."/>
            <person name="Bauer D."/>
            <person name="Andreopoulos W."/>
            <person name="Pangilinan J."/>
            <person name="LaButti K."/>
            <person name="Riley R."/>
            <person name="Lipzen A."/>
            <person name="Clum A."/>
            <person name="Drula E."/>
            <person name="Henrissat B."/>
            <person name="Kohler A."/>
            <person name="Grigoriev I.V."/>
            <person name="Martin F.M."/>
            <person name="Hacquard S."/>
        </authorList>
    </citation>
    <scope>NUCLEOTIDE SEQUENCE</scope>
    <source>
        <strain evidence="14">FSSC 5 MPI-SDFR-AT-0091</strain>
    </source>
</reference>
<evidence type="ECO:0000256" key="3">
    <source>
        <dbReference type="ARBA" id="ARBA00013107"/>
    </source>
</evidence>
<evidence type="ECO:0000256" key="7">
    <source>
        <dbReference type="ARBA" id="ARBA00022946"/>
    </source>
</evidence>
<dbReference type="EC" id="1.16.3.1" evidence="3"/>
<dbReference type="PROSITE" id="PS50810">
    <property type="entry name" value="FRATAXIN_2"/>
    <property type="match status" value="1"/>
</dbReference>
<dbReference type="PANTHER" id="PTHR16821">
    <property type="entry name" value="FRATAXIN"/>
    <property type="match status" value="1"/>
</dbReference>
<dbReference type="InterPro" id="IPR017789">
    <property type="entry name" value="Frataxin"/>
</dbReference>
<protein>
    <recommendedName>
        <fullName evidence="3">ferroxidase</fullName>
        <ecNumber evidence="3">1.16.3.1</ecNumber>
    </recommendedName>
</protein>
<dbReference type="NCBIfam" id="TIGR03422">
    <property type="entry name" value="mito_frataxin"/>
    <property type="match status" value="1"/>
</dbReference>
<comment type="catalytic activity">
    <reaction evidence="12">
        <text>4 Fe(2+) + O2 + 4 H(+) = 4 Fe(3+) + 2 H2O</text>
        <dbReference type="Rhea" id="RHEA:11148"/>
        <dbReference type="ChEBI" id="CHEBI:15377"/>
        <dbReference type="ChEBI" id="CHEBI:15378"/>
        <dbReference type="ChEBI" id="CHEBI:15379"/>
        <dbReference type="ChEBI" id="CHEBI:29033"/>
        <dbReference type="ChEBI" id="CHEBI:29034"/>
        <dbReference type="EC" id="1.16.3.1"/>
    </reaction>
</comment>
<dbReference type="AlphaFoldDB" id="A0A9P9L1E9"/>
<dbReference type="GO" id="GO:0016226">
    <property type="term" value="P:iron-sulfur cluster assembly"/>
    <property type="evidence" value="ECO:0007669"/>
    <property type="project" value="InterPro"/>
</dbReference>
<keyword evidence="6" id="KW-0410">Iron transport</keyword>
<dbReference type="Gene3D" id="3.30.920.10">
    <property type="entry name" value="Frataxin/CyaY"/>
    <property type="match status" value="1"/>
</dbReference>
<evidence type="ECO:0000313" key="15">
    <source>
        <dbReference type="Proteomes" id="UP000736672"/>
    </source>
</evidence>
<dbReference type="GO" id="GO:0006879">
    <property type="term" value="P:intracellular iron ion homeostasis"/>
    <property type="evidence" value="ECO:0007669"/>
    <property type="project" value="UniProtKB-KW"/>
</dbReference>
<evidence type="ECO:0000256" key="8">
    <source>
        <dbReference type="ARBA" id="ARBA00023002"/>
    </source>
</evidence>
<sequence>MPTPKMSRQVASQASRLASRAIRSSTPFCRSSFRLAPVASRIRLPARAGVLRSYFSTAPARTRGIMPDTENPAKPLNESEDVQPSVAVAELTDGEYHELADEYLDNVVGKFEELQDEREDIDVEFSSGVLTISWPDKGTYVINKQPPNKQIWLSSPISGPKRYDWCVLGESQGDKEGTAVGDWIYARDGSSLNQVFLEELGVDIDVPGEE</sequence>
<dbReference type="GO" id="GO:0034986">
    <property type="term" value="F:iron chaperone activity"/>
    <property type="evidence" value="ECO:0007669"/>
    <property type="project" value="TreeGrafter"/>
</dbReference>
<comment type="caution">
    <text evidence="14">The sequence shown here is derived from an EMBL/GenBank/DDBJ whole genome shotgun (WGS) entry which is preliminary data.</text>
</comment>
<keyword evidence="11" id="KW-0496">Mitochondrion</keyword>
<dbReference type="GO" id="GO:0004322">
    <property type="term" value="F:ferroxidase activity"/>
    <property type="evidence" value="ECO:0007669"/>
    <property type="project" value="UniProtKB-EC"/>
</dbReference>
<keyword evidence="10" id="KW-0406">Ion transport</keyword>
<dbReference type="PANTHER" id="PTHR16821:SF2">
    <property type="entry name" value="FRATAXIN, MITOCHONDRIAL"/>
    <property type="match status" value="1"/>
</dbReference>
<comment type="subcellular location">
    <subcellularLocation>
        <location evidence="1">Mitochondrion</location>
    </subcellularLocation>
</comment>
<dbReference type="Pfam" id="PF01491">
    <property type="entry name" value="Frataxin_Cyay"/>
    <property type="match status" value="1"/>
</dbReference>
<evidence type="ECO:0000256" key="11">
    <source>
        <dbReference type="ARBA" id="ARBA00023128"/>
    </source>
</evidence>
<dbReference type="InterPro" id="IPR002908">
    <property type="entry name" value="Frataxin/CyaY"/>
</dbReference>
<dbReference type="FunFam" id="3.30.920.10:FF:000004">
    <property type="entry name" value="Mitochondrial chaperone Frataxin"/>
    <property type="match status" value="1"/>
</dbReference>
<feature type="region of interest" description="Disordered" evidence="13">
    <location>
        <begin position="62"/>
        <end position="83"/>
    </location>
</feature>
<dbReference type="PROSITE" id="PS01344">
    <property type="entry name" value="FRATAXIN_1"/>
    <property type="match status" value="1"/>
</dbReference>
<dbReference type="InterPro" id="IPR020895">
    <property type="entry name" value="Frataxin_CS"/>
</dbReference>
<evidence type="ECO:0000256" key="2">
    <source>
        <dbReference type="ARBA" id="ARBA00008183"/>
    </source>
</evidence>
<comment type="similarity">
    <text evidence="2">Belongs to the frataxin family.</text>
</comment>
<evidence type="ECO:0000313" key="14">
    <source>
        <dbReference type="EMBL" id="KAH7272210.1"/>
    </source>
</evidence>
<dbReference type="GO" id="GO:0006826">
    <property type="term" value="P:iron ion transport"/>
    <property type="evidence" value="ECO:0007669"/>
    <property type="project" value="UniProtKB-KW"/>
</dbReference>
<evidence type="ECO:0000256" key="5">
    <source>
        <dbReference type="ARBA" id="ARBA00022448"/>
    </source>
</evidence>
<dbReference type="SMART" id="SM01219">
    <property type="entry name" value="Frataxin_Cyay"/>
    <property type="match status" value="1"/>
</dbReference>
<proteinExistence type="inferred from homology"/>
<keyword evidence="4" id="KW-0409">Iron storage</keyword>
<evidence type="ECO:0000256" key="6">
    <source>
        <dbReference type="ARBA" id="ARBA00022496"/>
    </source>
</evidence>
<accession>A0A9P9L1E9</accession>
<dbReference type="OrthoDB" id="1897642at2759"/>
<organism evidence="14 15">
    <name type="scientific">Fusarium solani</name>
    <name type="common">Filamentous fungus</name>
    <dbReference type="NCBI Taxonomy" id="169388"/>
    <lineage>
        <taxon>Eukaryota</taxon>
        <taxon>Fungi</taxon>
        <taxon>Dikarya</taxon>
        <taxon>Ascomycota</taxon>
        <taxon>Pezizomycotina</taxon>
        <taxon>Sordariomycetes</taxon>
        <taxon>Hypocreomycetidae</taxon>
        <taxon>Hypocreales</taxon>
        <taxon>Nectriaceae</taxon>
        <taxon>Fusarium</taxon>
        <taxon>Fusarium solani species complex</taxon>
    </lineage>
</organism>
<keyword evidence="9" id="KW-0408">Iron</keyword>
<evidence type="ECO:0000256" key="9">
    <source>
        <dbReference type="ARBA" id="ARBA00023004"/>
    </source>
</evidence>
<keyword evidence="8" id="KW-0560">Oxidoreductase</keyword>
<dbReference type="GO" id="GO:0008199">
    <property type="term" value="F:ferric iron binding"/>
    <property type="evidence" value="ECO:0007669"/>
    <property type="project" value="InterPro"/>
</dbReference>